<accession>A0A4Y2IMH0</accession>
<protein>
    <submittedName>
        <fullName evidence="1">Uncharacterized protein</fullName>
    </submittedName>
</protein>
<evidence type="ECO:0000313" key="1">
    <source>
        <dbReference type="EMBL" id="GBM78824.1"/>
    </source>
</evidence>
<organism evidence="1 2">
    <name type="scientific">Araneus ventricosus</name>
    <name type="common">Orbweaver spider</name>
    <name type="synonym">Epeira ventricosa</name>
    <dbReference type="NCBI Taxonomy" id="182803"/>
    <lineage>
        <taxon>Eukaryota</taxon>
        <taxon>Metazoa</taxon>
        <taxon>Ecdysozoa</taxon>
        <taxon>Arthropoda</taxon>
        <taxon>Chelicerata</taxon>
        <taxon>Arachnida</taxon>
        <taxon>Araneae</taxon>
        <taxon>Araneomorphae</taxon>
        <taxon>Entelegynae</taxon>
        <taxon>Araneoidea</taxon>
        <taxon>Araneidae</taxon>
        <taxon>Araneus</taxon>
    </lineage>
</organism>
<comment type="caution">
    <text evidence="1">The sequence shown here is derived from an EMBL/GenBank/DDBJ whole genome shotgun (WGS) entry which is preliminary data.</text>
</comment>
<dbReference type="EMBL" id="BGPR01002782">
    <property type="protein sequence ID" value="GBM78824.1"/>
    <property type="molecule type" value="Genomic_DNA"/>
</dbReference>
<sequence>MWSEDEDVSELTPIRTPSEVRLSINVCNVHQPSTRSGSSPVSNPGTSSKAEILPPGYNCLLEGHIGSAGVCGI</sequence>
<reference evidence="1 2" key="1">
    <citation type="journal article" date="2019" name="Sci. Rep.">
        <title>Orb-weaving spider Araneus ventricosus genome elucidates the spidroin gene catalogue.</title>
        <authorList>
            <person name="Kono N."/>
            <person name="Nakamura H."/>
            <person name="Ohtoshi R."/>
            <person name="Moran D.A.P."/>
            <person name="Shinohara A."/>
            <person name="Yoshida Y."/>
            <person name="Fujiwara M."/>
            <person name="Mori M."/>
            <person name="Tomita M."/>
            <person name="Arakawa K."/>
        </authorList>
    </citation>
    <scope>NUCLEOTIDE SEQUENCE [LARGE SCALE GENOMIC DNA]</scope>
</reference>
<keyword evidence="2" id="KW-1185">Reference proteome</keyword>
<gene>
    <name evidence="1" type="ORF">AVEN_23105_1</name>
</gene>
<name>A0A4Y2IMH0_ARAVE</name>
<proteinExistence type="predicted"/>
<evidence type="ECO:0000313" key="2">
    <source>
        <dbReference type="Proteomes" id="UP000499080"/>
    </source>
</evidence>
<dbReference type="Proteomes" id="UP000499080">
    <property type="component" value="Unassembled WGS sequence"/>
</dbReference>
<dbReference type="AlphaFoldDB" id="A0A4Y2IMH0"/>